<sequence>MGNRIKNQWHWEILKLIIKHLMGKKSGEKIIDQGVINNLKNNKALAIKTLKQVIIADRHLQVAVNQFNYAKEKEEIDESIYFMQESEEEFQRALDMAKERLIQLI</sequence>
<accession>A0AAE3HIX9</accession>
<keyword evidence="2" id="KW-1185">Reference proteome</keyword>
<proteinExistence type="predicted"/>
<reference evidence="1" key="1">
    <citation type="submission" date="2022-07" db="EMBL/GenBank/DDBJ databases">
        <title>Enhanced cultured diversity of the mouse gut microbiota enables custom-made synthetic communities.</title>
        <authorList>
            <person name="Afrizal A."/>
        </authorList>
    </citation>
    <scope>NUCLEOTIDE SEQUENCE</scope>
    <source>
        <strain evidence="1">DSM 28593</strain>
    </source>
</reference>
<dbReference type="Proteomes" id="UP001205748">
    <property type="component" value="Unassembled WGS sequence"/>
</dbReference>
<dbReference type="RefSeq" id="WP_257532937.1">
    <property type="nucleotide sequence ID" value="NZ_JANKAS010000017.1"/>
</dbReference>
<gene>
    <name evidence="1" type="ORF">NSA47_13750</name>
</gene>
<comment type="caution">
    <text evidence="1">The sequence shown here is derived from an EMBL/GenBank/DDBJ whole genome shotgun (WGS) entry which is preliminary data.</text>
</comment>
<protein>
    <submittedName>
        <fullName evidence="1">Uncharacterized protein</fullName>
    </submittedName>
</protein>
<name>A0AAE3HIX9_9FIRM</name>
<organism evidence="1 2">
    <name type="scientific">Irregularibacter muris</name>
    <dbReference type="NCBI Taxonomy" id="1796619"/>
    <lineage>
        <taxon>Bacteria</taxon>
        <taxon>Bacillati</taxon>
        <taxon>Bacillota</taxon>
        <taxon>Clostridia</taxon>
        <taxon>Eubacteriales</taxon>
        <taxon>Eubacteriaceae</taxon>
        <taxon>Irregularibacter</taxon>
    </lineage>
</organism>
<dbReference type="AlphaFoldDB" id="A0AAE3HIX9"/>
<evidence type="ECO:0000313" key="1">
    <source>
        <dbReference type="EMBL" id="MCR1900028.1"/>
    </source>
</evidence>
<evidence type="ECO:0000313" key="2">
    <source>
        <dbReference type="Proteomes" id="UP001205748"/>
    </source>
</evidence>
<dbReference type="EMBL" id="JANKAS010000017">
    <property type="protein sequence ID" value="MCR1900028.1"/>
    <property type="molecule type" value="Genomic_DNA"/>
</dbReference>